<dbReference type="FunFam" id="3.80.10.10:FF:000383">
    <property type="entry name" value="Leucine-rich repeat receptor protein kinase EMS1"/>
    <property type="match status" value="1"/>
</dbReference>
<protein>
    <submittedName>
        <fullName evidence="7">Leucine rich repeat</fullName>
    </submittedName>
</protein>
<dbReference type="OrthoDB" id="660555at2759"/>
<keyword evidence="6" id="KW-0472">Membrane</keyword>
<keyword evidence="6" id="KW-1133">Transmembrane helix</keyword>
<evidence type="ECO:0000256" key="6">
    <source>
        <dbReference type="SAM" id="Phobius"/>
    </source>
</evidence>
<dbReference type="PANTHER" id="PTHR48054:SF30">
    <property type="entry name" value="LEUCINE-RICH REPEAT PROTEIN KINASE FAMILY PROTEIN"/>
    <property type="match status" value="1"/>
</dbReference>
<keyword evidence="8" id="KW-1185">Reference proteome</keyword>
<feature type="region of interest" description="Disordered" evidence="5">
    <location>
        <begin position="132"/>
        <end position="173"/>
    </location>
</feature>
<evidence type="ECO:0000313" key="7">
    <source>
        <dbReference type="EMBL" id="CAB9502853.1"/>
    </source>
</evidence>
<dbReference type="AlphaFoldDB" id="A0A9N8H5P3"/>
<evidence type="ECO:0000256" key="2">
    <source>
        <dbReference type="ARBA" id="ARBA00022475"/>
    </source>
</evidence>
<evidence type="ECO:0000256" key="1">
    <source>
        <dbReference type="ARBA" id="ARBA00004236"/>
    </source>
</evidence>
<dbReference type="Proteomes" id="UP001153069">
    <property type="component" value="Unassembled WGS sequence"/>
</dbReference>
<accession>A0A9N8H5P3</accession>
<dbReference type="EMBL" id="CAICTM010000147">
    <property type="protein sequence ID" value="CAB9502853.1"/>
    <property type="molecule type" value="Genomic_DNA"/>
</dbReference>
<evidence type="ECO:0000256" key="3">
    <source>
        <dbReference type="ARBA" id="ARBA00022614"/>
    </source>
</evidence>
<dbReference type="Pfam" id="PF00560">
    <property type="entry name" value="LRR_1"/>
    <property type="match status" value="4"/>
</dbReference>
<feature type="compositionally biased region" description="Polar residues" evidence="5">
    <location>
        <begin position="10"/>
        <end position="22"/>
    </location>
</feature>
<comment type="subcellular location">
    <subcellularLocation>
        <location evidence="1">Cell membrane</location>
    </subcellularLocation>
</comment>
<reference evidence="7" key="1">
    <citation type="submission" date="2020-06" db="EMBL/GenBank/DDBJ databases">
        <authorList>
            <consortium name="Plant Systems Biology data submission"/>
        </authorList>
    </citation>
    <scope>NUCLEOTIDE SEQUENCE</scope>
    <source>
        <strain evidence="7">D6</strain>
    </source>
</reference>
<dbReference type="InterPro" id="IPR003591">
    <property type="entry name" value="Leu-rich_rpt_typical-subtyp"/>
</dbReference>
<dbReference type="InterPro" id="IPR001611">
    <property type="entry name" value="Leu-rich_rpt"/>
</dbReference>
<feature type="compositionally biased region" description="Basic and acidic residues" evidence="5">
    <location>
        <begin position="55"/>
        <end position="74"/>
    </location>
</feature>
<feature type="transmembrane region" description="Helical" evidence="6">
    <location>
        <begin position="243"/>
        <end position="263"/>
    </location>
</feature>
<sequence>MEAKRKPSPQGASSLPIMSTGESPAKGEDSSLPSAAVPPPVAVAMDCDSPSKNGANRDIEIQKGEDAAMPKADGDPILPPMTNTGNSRVVDPTGALLASFIQKTAPSSTEIAHRAIDEIVAGALSAVQDLPTELDPTNHHHQNSNNNIPSEPGAYAMAPIAGDNGTPTTNMNAARPNLSQEAAVPEDTDTTSPLHDAESGLAVAKPVRFHEMSEDFLPHAEELEESERQTSTDENSNRKKLQIVGGVFLLAVLVAMIGVVAMASQQSSRFDIATGNESEELIPSTETPSTAPTMVADAWAGLPESTILALEDPMTPQSRAYEWIMNDPNRSSYPDWKVLQRFALAAIYYSTGGEEWNLQKDWLSYTVDECSWYFRSLVGGVEDFFLFEETAEMTSEVEHVHSACSDDGQYLHLVFTENNMYGTLPPELSMLDSLKILEVGANENLYGSVPSEIGLMTSLKRFYTDRNQHTGQIPTELGRLSQLEELDLSNNLFTGFIPSEIGNMEALSFLNLRYCYDMTGTLPTELYKLTNMVTFQVQHLEKLIGGELLPAIGLMTNLEYFNVHHVPFKSSIPTEIGLLSSLRRLNLWKCSITGTLPSELFQLTNMWRLDIDDNEITGTIPTEFGLFTDLTMAWMNGNSFSGTLPASILDSWGQLSFLKIHNNNLDGSLPSELGQLTSLKLLWLSHNQFFGTIPSQLGLLNNVTELFLHGTNISGTIPETLTKMDGLEMLTVSNTSLTGSIPNGLCDRIWDMTHTCNVYFGGMWIFCEDVERANFTCSSTSLCGCDACGPCNTSTIGS</sequence>
<keyword evidence="4" id="KW-0677">Repeat</keyword>
<evidence type="ECO:0000256" key="5">
    <source>
        <dbReference type="SAM" id="MobiDB-lite"/>
    </source>
</evidence>
<dbReference type="Gene3D" id="3.80.10.10">
    <property type="entry name" value="Ribonuclease Inhibitor"/>
    <property type="match status" value="3"/>
</dbReference>
<name>A0A9N8H5P3_9STRA</name>
<keyword evidence="2" id="KW-1003">Cell membrane</keyword>
<evidence type="ECO:0000313" key="8">
    <source>
        <dbReference type="Proteomes" id="UP001153069"/>
    </source>
</evidence>
<keyword evidence="6" id="KW-0812">Transmembrane</keyword>
<dbReference type="PANTHER" id="PTHR48054">
    <property type="entry name" value="RECEPTOR KINASE-LIKE PROTEIN XA21"/>
    <property type="match status" value="1"/>
</dbReference>
<dbReference type="GO" id="GO:0005886">
    <property type="term" value="C:plasma membrane"/>
    <property type="evidence" value="ECO:0007669"/>
    <property type="project" value="UniProtKB-SubCell"/>
</dbReference>
<proteinExistence type="predicted"/>
<gene>
    <name evidence="7" type="ORF">SEMRO_148_G068220.1</name>
</gene>
<dbReference type="InterPro" id="IPR052592">
    <property type="entry name" value="LRR-RLK"/>
</dbReference>
<dbReference type="InterPro" id="IPR032675">
    <property type="entry name" value="LRR_dom_sf"/>
</dbReference>
<organism evidence="7 8">
    <name type="scientific">Seminavis robusta</name>
    <dbReference type="NCBI Taxonomy" id="568900"/>
    <lineage>
        <taxon>Eukaryota</taxon>
        <taxon>Sar</taxon>
        <taxon>Stramenopiles</taxon>
        <taxon>Ochrophyta</taxon>
        <taxon>Bacillariophyta</taxon>
        <taxon>Bacillariophyceae</taxon>
        <taxon>Bacillariophycidae</taxon>
        <taxon>Naviculales</taxon>
        <taxon>Naviculaceae</taxon>
        <taxon>Seminavis</taxon>
    </lineage>
</organism>
<dbReference type="SUPFAM" id="SSF52047">
    <property type="entry name" value="RNI-like"/>
    <property type="match status" value="1"/>
</dbReference>
<dbReference type="SMART" id="SM00369">
    <property type="entry name" value="LRR_TYP"/>
    <property type="match status" value="3"/>
</dbReference>
<keyword evidence="3" id="KW-0433">Leucine-rich repeat</keyword>
<feature type="region of interest" description="Disordered" evidence="5">
    <location>
        <begin position="1"/>
        <end position="89"/>
    </location>
</feature>
<evidence type="ECO:0000256" key="4">
    <source>
        <dbReference type="ARBA" id="ARBA00022737"/>
    </source>
</evidence>
<comment type="caution">
    <text evidence="7">The sequence shown here is derived from an EMBL/GenBank/DDBJ whole genome shotgun (WGS) entry which is preliminary data.</text>
</comment>
<dbReference type="FunFam" id="3.80.10.10:FF:000041">
    <property type="entry name" value="LRR receptor-like serine/threonine-protein kinase ERECTA"/>
    <property type="match status" value="2"/>
</dbReference>